<dbReference type="CDD" id="cd03801">
    <property type="entry name" value="GT4_PimA-like"/>
    <property type="match status" value="1"/>
</dbReference>
<accession>A0A897N2S3</accession>
<dbReference type="GeneID" id="68856181"/>
<dbReference type="InterPro" id="IPR050194">
    <property type="entry name" value="Glycosyltransferase_grp1"/>
</dbReference>
<dbReference type="SUPFAM" id="SSF53756">
    <property type="entry name" value="UDP-Glycosyltransferase/glycogen phosphorylase"/>
    <property type="match status" value="1"/>
</dbReference>
<dbReference type="InterPro" id="IPR001296">
    <property type="entry name" value="Glyco_trans_1"/>
</dbReference>
<name>A0A897N2S3_9EURY</name>
<evidence type="ECO:0000259" key="2">
    <source>
        <dbReference type="Pfam" id="PF13439"/>
    </source>
</evidence>
<feature type="domain" description="Glycosyl transferase family 1" evidence="1">
    <location>
        <begin position="202"/>
        <end position="341"/>
    </location>
</feature>
<dbReference type="PANTHER" id="PTHR45947">
    <property type="entry name" value="SULFOQUINOVOSYL TRANSFERASE SQD2"/>
    <property type="match status" value="1"/>
</dbReference>
<gene>
    <name evidence="3" type="primary">aglA2</name>
    <name evidence="3" type="ORF">HSR121_2634</name>
</gene>
<dbReference type="Gene3D" id="3.40.50.2000">
    <property type="entry name" value="Glycogen Phosphorylase B"/>
    <property type="match status" value="2"/>
</dbReference>
<dbReference type="EMBL" id="CP064787">
    <property type="protein sequence ID" value="QSG06954.1"/>
    <property type="molecule type" value="Genomic_DNA"/>
</dbReference>
<evidence type="ECO:0000313" key="4">
    <source>
        <dbReference type="Proteomes" id="UP000663525"/>
    </source>
</evidence>
<dbReference type="GO" id="GO:0016757">
    <property type="term" value="F:glycosyltransferase activity"/>
    <property type="evidence" value="ECO:0007669"/>
    <property type="project" value="InterPro"/>
</dbReference>
<reference evidence="3" key="1">
    <citation type="submission" date="2020-11" db="EMBL/GenBank/DDBJ databases">
        <title>Carbohydrate-dependent, anaerobic sulfur respiration: A novel catabolism in halophilic archaea.</title>
        <authorList>
            <person name="Sorokin D.Y."/>
            <person name="Messina E."/>
            <person name="Smedile F."/>
            <person name="La Cono V."/>
            <person name="Hallsworth J.E."/>
            <person name="Yakimov M.M."/>
        </authorList>
    </citation>
    <scope>NUCLEOTIDE SEQUENCE</scope>
    <source>
        <strain evidence="3">HSR12-1</strain>
    </source>
</reference>
<proteinExistence type="predicted"/>
<dbReference type="AlphaFoldDB" id="A0A897N2S3"/>
<sequence>MNVAVVTPRYPPVSTGGGERSAKLLAENLAETERIDSVTVLAFDGDGTHETNGVLVDRQGTVSSTVTEWQNLRVWPILRSRLSEFDIVHSYNMELHPVVGAITNRQDIPSVATLNSYQFFPSSVSNTTPNPGERVYELVGHPTTGRVLRHYVKRIDVFVALSKAIQRIYEQNGFANCRFEHVPNMIDPTFDAPDSTSTHRGTYRLLYVGSLAENKGVSYLVRAVSQLPERYSLQIVGDGPKKLDLKELASELNVAGRIEFSGRIPYDRIDEVYANADAFVHPGIWPEPLNRTLLEAMQAGLPVVCTDIGGPPEVIPVSKQLCEPADSNSLAAAISRVSRTEIDLGRINREHINSNYNPGQIISRIVNVYELLMSERTPN</sequence>
<evidence type="ECO:0000259" key="1">
    <source>
        <dbReference type="Pfam" id="PF00534"/>
    </source>
</evidence>
<dbReference type="InterPro" id="IPR028098">
    <property type="entry name" value="Glyco_trans_4-like_N"/>
</dbReference>
<evidence type="ECO:0000313" key="3">
    <source>
        <dbReference type="EMBL" id="QSG06954.1"/>
    </source>
</evidence>
<dbReference type="PANTHER" id="PTHR45947:SF3">
    <property type="entry name" value="SULFOQUINOVOSYL TRANSFERASE SQD2"/>
    <property type="match status" value="1"/>
</dbReference>
<dbReference type="Pfam" id="PF13439">
    <property type="entry name" value="Glyco_transf_4"/>
    <property type="match status" value="1"/>
</dbReference>
<protein>
    <submittedName>
        <fullName evidence="3">Glycosyltransferase</fullName>
    </submittedName>
</protein>
<dbReference type="RefSeq" id="WP_229113427.1">
    <property type="nucleotide sequence ID" value="NZ_CP064787.1"/>
</dbReference>
<keyword evidence="3" id="KW-0808">Transferase</keyword>
<feature type="domain" description="Glycosyltransferase subfamily 4-like N-terminal" evidence="2">
    <location>
        <begin position="16"/>
        <end position="189"/>
    </location>
</feature>
<dbReference type="Pfam" id="PF00534">
    <property type="entry name" value="Glycos_transf_1"/>
    <property type="match status" value="1"/>
</dbReference>
<organism evidence="3 4">
    <name type="scientific">Halapricum desulfuricans</name>
    <dbReference type="NCBI Taxonomy" id="2841257"/>
    <lineage>
        <taxon>Archaea</taxon>
        <taxon>Methanobacteriati</taxon>
        <taxon>Methanobacteriota</taxon>
        <taxon>Stenosarchaea group</taxon>
        <taxon>Halobacteria</taxon>
        <taxon>Halobacteriales</taxon>
        <taxon>Haloarculaceae</taxon>
        <taxon>Halapricum</taxon>
    </lineage>
</organism>
<dbReference type="Proteomes" id="UP000663525">
    <property type="component" value="Chromosome"/>
</dbReference>